<protein>
    <submittedName>
        <fullName evidence="1">Vinorine synthase</fullName>
    </submittedName>
</protein>
<dbReference type="EMBL" id="CM045764">
    <property type="protein sequence ID" value="KAI8006494.1"/>
    <property type="molecule type" value="Genomic_DNA"/>
</dbReference>
<sequence length="456" mass="50873">MATICITQRNKKKTTMEIKFEIIGRETIKPYSPTPHHLRRYKLSSRDQFSPQQYIPVVFFYINPSHTARGSGIDGGGESYDETANVRSEHLKESLSKTLTHFYPLAGRLRDNLSVDCNDEGADYLEARVTNCRVSNILERLDVEEMYQLFTTIPTDVYNSPLLLVQVNFFPCGGMAVCVSISHKIVDGVAFSAFVKAWSCITRGSHDPVVPDFSAASSRFPPIEDFPVPSIVFPQISQKIVSRRFVFDASKVDALKAKVASASVQLPTRVEAVTALVWKCAVTSSRSYALGTSPAPSPRTYALTGAVNLRPRLMPPLPKYAFGNVSGLLWAMLDNNKDEIIDLPDMVCQLRKGIEQSTDNNFTTKATYLMRAKKDEMDVYRQSSWCRFSLYEVDFGWGNPTYAVLVLMDAPIGIGLHDTRDGDGVEVWMTLKEEDMALFQGDKELLAFASPNPSAL</sequence>
<proteinExistence type="predicted"/>
<keyword evidence="2" id="KW-1185">Reference proteome</keyword>
<comment type="caution">
    <text evidence="1">The sequence shown here is derived from an EMBL/GenBank/DDBJ whole genome shotgun (WGS) entry which is preliminary data.</text>
</comment>
<accession>A0ACC0GZU1</accession>
<gene>
    <name evidence="1" type="ORF">LOK49_LG07G01598</name>
</gene>
<reference evidence="1 2" key="1">
    <citation type="journal article" date="2022" name="Plant J.">
        <title>Chromosome-level genome of Camellia lanceoleosa provides a valuable resource for understanding genome evolution and self-incompatibility.</title>
        <authorList>
            <person name="Gong W."/>
            <person name="Xiao S."/>
            <person name="Wang L."/>
            <person name="Liao Z."/>
            <person name="Chang Y."/>
            <person name="Mo W."/>
            <person name="Hu G."/>
            <person name="Li W."/>
            <person name="Zhao G."/>
            <person name="Zhu H."/>
            <person name="Hu X."/>
            <person name="Ji K."/>
            <person name="Xiang X."/>
            <person name="Song Q."/>
            <person name="Yuan D."/>
            <person name="Jin S."/>
            <person name="Zhang L."/>
        </authorList>
    </citation>
    <scope>NUCLEOTIDE SEQUENCE [LARGE SCALE GENOMIC DNA]</scope>
    <source>
        <strain evidence="1">SQ_2022a</strain>
    </source>
</reference>
<name>A0ACC0GZU1_9ERIC</name>
<dbReference type="Proteomes" id="UP001060215">
    <property type="component" value="Chromosome 7"/>
</dbReference>
<evidence type="ECO:0000313" key="2">
    <source>
        <dbReference type="Proteomes" id="UP001060215"/>
    </source>
</evidence>
<evidence type="ECO:0000313" key="1">
    <source>
        <dbReference type="EMBL" id="KAI8006494.1"/>
    </source>
</evidence>
<organism evidence="1 2">
    <name type="scientific">Camellia lanceoleosa</name>
    <dbReference type="NCBI Taxonomy" id="1840588"/>
    <lineage>
        <taxon>Eukaryota</taxon>
        <taxon>Viridiplantae</taxon>
        <taxon>Streptophyta</taxon>
        <taxon>Embryophyta</taxon>
        <taxon>Tracheophyta</taxon>
        <taxon>Spermatophyta</taxon>
        <taxon>Magnoliopsida</taxon>
        <taxon>eudicotyledons</taxon>
        <taxon>Gunneridae</taxon>
        <taxon>Pentapetalae</taxon>
        <taxon>asterids</taxon>
        <taxon>Ericales</taxon>
        <taxon>Theaceae</taxon>
        <taxon>Camellia</taxon>
    </lineage>
</organism>